<dbReference type="Pfam" id="PF13369">
    <property type="entry name" value="Transglut_core2"/>
    <property type="match status" value="1"/>
</dbReference>
<reference evidence="4 5" key="1">
    <citation type="submission" date="2021-12" db="EMBL/GenBank/DDBJ databases">
        <title>Discovery of the Pendulisporaceae a myxobacterial family with distinct sporulation behavior and unique specialized metabolism.</title>
        <authorList>
            <person name="Garcia R."/>
            <person name="Popoff A."/>
            <person name="Bader C.D."/>
            <person name="Loehr J."/>
            <person name="Walesch S."/>
            <person name="Walt C."/>
            <person name="Boldt J."/>
            <person name="Bunk B."/>
            <person name="Haeckl F.J.F.P.J."/>
            <person name="Gunesch A.P."/>
            <person name="Birkelbach J."/>
            <person name="Nuebel U."/>
            <person name="Pietschmann T."/>
            <person name="Bach T."/>
            <person name="Mueller R."/>
        </authorList>
    </citation>
    <scope>NUCLEOTIDE SEQUENCE [LARGE SCALE GENOMIC DNA]</scope>
    <source>
        <strain evidence="4 5">MSr12523</strain>
    </source>
</reference>
<organism evidence="4 5">
    <name type="scientific">Pendulispora brunnea</name>
    <dbReference type="NCBI Taxonomy" id="2905690"/>
    <lineage>
        <taxon>Bacteria</taxon>
        <taxon>Pseudomonadati</taxon>
        <taxon>Myxococcota</taxon>
        <taxon>Myxococcia</taxon>
        <taxon>Myxococcales</taxon>
        <taxon>Sorangiineae</taxon>
        <taxon>Pendulisporaceae</taxon>
        <taxon>Pendulispora</taxon>
    </lineage>
</organism>
<evidence type="ECO:0000313" key="4">
    <source>
        <dbReference type="EMBL" id="WXA93539.1"/>
    </source>
</evidence>
<dbReference type="PANTHER" id="PTHR31350:SF21">
    <property type="entry name" value="F-BOX ONLY PROTEIN 21"/>
    <property type="match status" value="1"/>
</dbReference>
<dbReference type="RefSeq" id="WP_394844140.1">
    <property type="nucleotide sequence ID" value="NZ_CP089982.1"/>
</dbReference>
<dbReference type="InterPro" id="IPR032698">
    <property type="entry name" value="SirB1_N"/>
</dbReference>
<dbReference type="Pfam" id="PF13371">
    <property type="entry name" value="TPR_9"/>
    <property type="match status" value="1"/>
</dbReference>
<dbReference type="PROSITE" id="PS50005">
    <property type="entry name" value="TPR"/>
    <property type="match status" value="1"/>
</dbReference>
<dbReference type="PANTHER" id="PTHR31350">
    <property type="entry name" value="SI:DKEY-261L7.2"/>
    <property type="match status" value="1"/>
</dbReference>
<gene>
    <name evidence="4" type="ORF">LZC95_44690</name>
</gene>
<dbReference type="InterPro" id="IPR011990">
    <property type="entry name" value="TPR-like_helical_dom_sf"/>
</dbReference>
<accession>A0ABZ2K4A8</accession>
<sequence length="282" mass="31128">MATFEKLASLPEDEIDVGLGTILLARDVYPDLDIERTLARFDELAAPLQELRVDGHPLAQASLTLQAEHLREHLHVACGFNGNESDYYDPRNSLISDVLERKLGIPITLSVVYCEVAKRLGVRARGVSFPGHFLVRLDSAHEHEKGRQPVLVDPFFGCRILGPKELAELHAKVMGDAPIAPEALAPASGRAILHRILVNLRAVYLARNDIARAMLTIDRILCLTPNATEPLRERGLLSARLGSREQALADLERFLELAPQAEDAAQIRERLAELKKASAPLN</sequence>
<dbReference type="InterPro" id="IPR019734">
    <property type="entry name" value="TPR_rpt"/>
</dbReference>
<feature type="domain" description="Protein SirB1 N-terminal" evidence="3">
    <location>
        <begin position="39"/>
        <end position="197"/>
    </location>
</feature>
<dbReference type="EMBL" id="CP089982">
    <property type="protein sequence ID" value="WXA93539.1"/>
    <property type="molecule type" value="Genomic_DNA"/>
</dbReference>
<name>A0ABZ2K4A8_9BACT</name>
<dbReference type="SUPFAM" id="SSF48452">
    <property type="entry name" value="TPR-like"/>
    <property type="match status" value="1"/>
</dbReference>
<keyword evidence="5" id="KW-1185">Reference proteome</keyword>
<feature type="repeat" description="TPR" evidence="2">
    <location>
        <begin position="228"/>
        <end position="261"/>
    </location>
</feature>
<dbReference type="Gene3D" id="1.25.40.10">
    <property type="entry name" value="Tetratricopeptide repeat domain"/>
    <property type="match status" value="1"/>
</dbReference>
<evidence type="ECO:0000313" key="5">
    <source>
        <dbReference type="Proteomes" id="UP001379533"/>
    </source>
</evidence>
<comment type="similarity">
    <text evidence="1">Belongs to the UPF0162 family.</text>
</comment>
<protein>
    <submittedName>
        <fullName evidence="4">Tetratricopeptide repeat protein</fullName>
    </submittedName>
</protein>
<evidence type="ECO:0000259" key="3">
    <source>
        <dbReference type="Pfam" id="PF13369"/>
    </source>
</evidence>
<proteinExistence type="inferred from homology"/>
<evidence type="ECO:0000256" key="1">
    <source>
        <dbReference type="ARBA" id="ARBA00007100"/>
    </source>
</evidence>
<evidence type="ECO:0000256" key="2">
    <source>
        <dbReference type="PROSITE-ProRule" id="PRU00339"/>
    </source>
</evidence>
<dbReference type="Proteomes" id="UP001379533">
    <property type="component" value="Chromosome"/>
</dbReference>
<keyword evidence="2" id="KW-0802">TPR repeat</keyword>